<dbReference type="InterPro" id="IPR013738">
    <property type="entry name" value="Beta_galactosidase_Trimer"/>
</dbReference>
<dbReference type="EMBL" id="CP136051">
    <property type="protein sequence ID" value="WOK05631.1"/>
    <property type="molecule type" value="Genomic_DNA"/>
</dbReference>
<dbReference type="Gene3D" id="3.20.20.80">
    <property type="entry name" value="Glycosidases"/>
    <property type="match status" value="2"/>
</dbReference>
<feature type="domain" description="Beta-galactosidase trimerisation" evidence="1">
    <location>
        <begin position="441"/>
        <end position="512"/>
    </location>
</feature>
<dbReference type="InterPro" id="IPR028212">
    <property type="entry name" value="GHL6"/>
</dbReference>
<dbReference type="RefSeq" id="WP_317488389.1">
    <property type="nucleotide sequence ID" value="NZ_CP136051.1"/>
</dbReference>
<dbReference type="Pfam" id="PF14871">
    <property type="entry name" value="GHL6"/>
    <property type="match status" value="1"/>
</dbReference>
<accession>A0ABZ0IPI5</accession>
<reference evidence="2 3" key="1">
    <citation type="journal article" date="2023" name="Microbiol. Resour. Announc.">
        <title>Complete Genome Sequence of Imperialibacter roseus strain P4T.</title>
        <authorList>
            <person name="Tizabi D.R."/>
            <person name="Bachvaroff T."/>
            <person name="Hill R.T."/>
        </authorList>
    </citation>
    <scope>NUCLEOTIDE SEQUENCE [LARGE SCALE GENOMIC DNA]</scope>
    <source>
        <strain evidence="2 3">P4T</strain>
    </source>
</reference>
<dbReference type="CDD" id="cd03143">
    <property type="entry name" value="A4_beta-galactosidase_middle_domain"/>
    <property type="match status" value="1"/>
</dbReference>
<name>A0ABZ0IPI5_9BACT</name>
<dbReference type="InterPro" id="IPR017853">
    <property type="entry name" value="GH"/>
</dbReference>
<dbReference type="Proteomes" id="UP001302349">
    <property type="component" value="Chromosome"/>
</dbReference>
<evidence type="ECO:0000313" key="3">
    <source>
        <dbReference type="Proteomes" id="UP001302349"/>
    </source>
</evidence>
<dbReference type="Gene3D" id="3.40.50.880">
    <property type="match status" value="1"/>
</dbReference>
<gene>
    <name evidence="2" type="ORF">RT717_21380</name>
</gene>
<dbReference type="InterPro" id="IPR006311">
    <property type="entry name" value="TAT_signal"/>
</dbReference>
<dbReference type="PROSITE" id="PS51318">
    <property type="entry name" value="TAT"/>
    <property type="match status" value="1"/>
</dbReference>
<proteinExistence type="predicted"/>
<evidence type="ECO:0000259" key="1">
    <source>
        <dbReference type="Pfam" id="PF08532"/>
    </source>
</evidence>
<dbReference type="SUPFAM" id="SSF51445">
    <property type="entry name" value="(Trans)glycosidases"/>
    <property type="match status" value="1"/>
</dbReference>
<dbReference type="Pfam" id="PF08532">
    <property type="entry name" value="Glyco_hydro_42M"/>
    <property type="match status" value="1"/>
</dbReference>
<dbReference type="SUPFAM" id="SSF52317">
    <property type="entry name" value="Class I glutamine amidotransferase-like"/>
    <property type="match status" value="1"/>
</dbReference>
<dbReference type="InterPro" id="IPR029062">
    <property type="entry name" value="Class_I_gatase-like"/>
</dbReference>
<organism evidence="2 3">
    <name type="scientific">Imperialibacter roseus</name>
    <dbReference type="NCBI Taxonomy" id="1324217"/>
    <lineage>
        <taxon>Bacteria</taxon>
        <taxon>Pseudomonadati</taxon>
        <taxon>Bacteroidota</taxon>
        <taxon>Cytophagia</taxon>
        <taxon>Cytophagales</taxon>
        <taxon>Flammeovirgaceae</taxon>
        <taxon>Imperialibacter</taxon>
    </lineage>
</organism>
<keyword evidence="3" id="KW-1185">Reference proteome</keyword>
<evidence type="ECO:0000313" key="2">
    <source>
        <dbReference type="EMBL" id="WOK05631.1"/>
    </source>
</evidence>
<sequence length="750" mass="84696">MPHKNINRRNFLQQGAIITGGVALTPLVGYASPKPITAQSTLADEPMWYQRPLRMLQTVLREPDAVNYNAQAVVDYMLKTDCNTLVVNAGGIVDFFQNPLPAANINQFMGKNDILRDITNACHKAGIKVIGRVDFRGVEEKIFRQFPDWFSYDDTGKPIQLGYTRPQLYASCYTSYHRNEHAEQFIKYIVGEYDIDGIWHNSIGVGGICHCSRCKASYKAKTGADLPVYATASDEDLKQYMVWKSEVADQHMRRMKETVKAFGKEKAYSAEVFSMFESGGKVDSGIDLYNAREHFDYLVSVAFLTENSEHIHYEDLNYANTIVRFLKSMAPEKEAVILYGGNGTAHRYVMDPPQDLKIWLWEGLSAGGRFWNCSFTGQYPGATHDRRNAYNHQDTYSFIKKYEHLLAHHVPVANVGIYYSRPTRLFYRNKPPEGDSFDDAIKGIERVLAENHIPYHFIPDDQISTDRLKKYKAIIMPDVKCLSENEVALLQNFVAGGGKLLATYETSLYSEDGLPKKDFGLADVFGCHFTGEKVNTRKDCYQYINDPSHPIVSPDSARTELLINAGFTLLCEANPSAKKICTYTPLVHNQPPEKAWTNEWAKELPTVLEHDYQKGKVIYFANQPDQVTHAMGHPDMSNLLLRSLQYLAGETIPISTNAPESVHLGLTQSARAEGEYIVTLVNTTSGQGRPIRRLVPVNAVKILLDADGKTLKKFEVMRSQGACKVELKDDKVEVTLERLEDYFSLFVKMG</sequence>
<protein>
    <submittedName>
        <fullName evidence="2">Beta-galactosidase trimerization domain-containing protein</fullName>
    </submittedName>
</protein>